<comment type="function">
    <text evidence="6">Prolactin acts primarily on the mammary gland by promoting lactation.</text>
</comment>
<dbReference type="InterPro" id="IPR009079">
    <property type="entry name" value="4_helix_cytokine-like_core"/>
</dbReference>
<evidence type="ECO:0000256" key="3">
    <source>
        <dbReference type="ARBA" id="ARBA00022525"/>
    </source>
</evidence>
<dbReference type="GO" id="GO:0001937">
    <property type="term" value="P:negative regulation of endothelial cell proliferation"/>
    <property type="evidence" value="ECO:0007669"/>
    <property type="project" value="Ensembl"/>
</dbReference>
<dbReference type="GO" id="GO:0008284">
    <property type="term" value="P:positive regulation of cell population proliferation"/>
    <property type="evidence" value="ECO:0007669"/>
    <property type="project" value="TreeGrafter"/>
</dbReference>
<dbReference type="SUPFAM" id="SSF47266">
    <property type="entry name" value="4-helical cytokines"/>
    <property type="match status" value="1"/>
</dbReference>
<dbReference type="RefSeq" id="XP_021036326.1">
    <property type="nucleotide sequence ID" value="XM_021180667.1"/>
</dbReference>
<keyword evidence="4 11" id="KW-0372">Hormone</keyword>
<feature type="chain" id="PRO_5028147389" description="Prolactin" evidence="12">
    <location>
        <begin position="32"/>
        <end position="228"/>
    </location>
</feature>
<dbReference type="CDD" id="cd10288">
    <property type="entry name" value="prolactin_like"/>
    <property type="match status" value="1"/>
</dbReference>
<keyword evidence="12" id="KW-0732">Signal</keyword>
<dbReference type="GO" id="GO:0005615">
    <property type="term" value="C:extracellular space"/>
    <property type="evidence" value="ECO:0007669"/>
    <property type="project" value="TreeGrafter"/>
</dbReference>
<accession>A0A6P5QZU3</accession>
<feature type="binding site" evidence="10">
    <location>
        <position position="56"/>
    </location>
    <ligand>
        <name>Zn(2+)</name>
        <dbReference type="ChEBI" id="CHEBI:29105"/>
    </ligand>
</feature>
<dbReference type="GO" id="GO:0046427">
    <property type="term" value="P:positive regulation of receptor signaling pathway via JAK-STAT"/>
    <property type="evidence" value="ECO:0007669"/>
    <property type="project" value="Ensembl"/>
</dbReference>
<evidence type="ECO:0000256" key="2">
    <source>
        <dbReference type="ARBA" id="ARBA00008474"/>
    </source>
</evidence>
<evidence type="ECO:0000256" key="12">
    <source>
        <dbReference type="SAM" id="SignalP"/>
    </source>
</evidence>
<dbReference type="GO" id="GO:0043123">
    <property type="term" value="P:positive regulation of canonical NF-kappaB signal transduction"/>
    <property type="evidence" value="ECO:0007669"/>
    <property type="project" value="Ensembl"/>
</dbReference>
<sequence>MTMNSQGSARKAGTLLLLLISNLLFCQNVQPLPICPGGDCQTPLPELFDRVVMLSHYIHTLYTDMFIEFDKQYVQDREFIAKVINDCPTSSLATPEDKEQALKVPPEVLLNLILSLVQSSSDPLFQLITGVGGIQEAPDYILSRAKEIEEQNKRLLEGVEKIISQAYPEAKGNGIYFVWSQLPSLQGVDEESKILSLRNTIRCLRRDSHKVDNFLKVLRCQIAHQNNC</sequence>
<evidence type="ECO:0000256" key="10">
    <source>
        <dbReference type="PIRSR" id="PIRSR601400-1"/>
    </source>
</evidence>
<dbReference type="PRINTS" id="PR00836">
    <property type="entry name" value="SOMATOTROPIN"/>
</dbReference>
<dbReference type="PANTHER" id="PTHR11417:SF5">
    <property type="entry name" value="PROLACTIN"/>
    <property type="match status" value="1"/>
</dbReference>
<name>A0A6P5QZU3_MUSCR</name>
<evidence type="ECO:0000256" key="4">
    <source>
        <dbReference type="ARBA" id="ARBA00022702"/>
    </source>
</evidence>
<organism evidence="13 14">
    <name type="scientific">Mus caroli</name>
    <name type="common">Ryukyu mouse</name>
    <name type="synonym">Ricefield mouse</name>
    <dbReference type="NCBI Taxonomy" id="10089"/>
    <lineage>
        <taxon>Eukaryota</taxon>
        <taxon>Metazoa</taxon>
        <taxon>Chordata</taxon>
        <taxon>Craniata</taxon>
        <taxon>Vertebrata</taxon>
        <taxon>Euteleostomi</taxon>
        <taxon>Mammalia</taxon>
        <taxon>Eutheria</taxon>
        <taxon>Euarchontoglires</taxon>
        <taxon>Glires</taxon>
        <taxon>Rodentia</taxon>
        <taxon>Myomorpha</taxon>
        <taxon>Muroidea</taxon>
        <taxon>Muridae</taxon>
        <taxon>Murinae</taxon>
        <taxon>Mus</taxon>
        <taxon>Mus</taxon>
    </lineage>
</organism>
<evidence type="ECO:0000313" key="14">
    <source>
        <dbReference type="RefSeq" id="XP_021036326.1"/>
    </source>
</evidence>
<dbReference type="InterPro" id="IPR001400">
    <property type="entry name" value="Somatotropin/Prolactin"/>
</dbReference>
<keyword evidence="13" id="KW-1185">Reference proteome</keyword>
<gene>
    <name evidence="14" type="primary">LOC110308241</name>
</gene>
<comment type="similarity">
    <text evidence="2 11">Belongs to the somatotropin/prolactin family.</text>
</comment>
<dbReference type="GO" id="GO:0038161">
    <property type="term" value="P:prolactin signaling pathway"/>
    <property type="evidence" value="ECO:0007669"/>
    <property type="project" value="Ensembl"/>
</dbReference>
<keyword evidence="5" id="KW-1015">Disulfide bond</keyword>
<evidence type="ECO:0000256" key="1">
    <source>
        <dbReference type="ARBA" id="ARBA00004613"/>
    </source>
</evidence>
<evidence type="ECO:0000256" key="7">
    <source>
        <dbReference type="ARBA" id="ARBA00038619"/>
    </source>
</evidence>
<keyword evidence="9" id="KW-0421">Lactation</keyword>
<feature type="binding site" evidence="10">
    <location>
        <position position="212"/>
    </location>
    <ligand>
        <name>Zn(2+)</name>
        <dbReference type="ChEBI" id="CHEBI:29105"/>
    </ligand>
</feature>
<dbReference type="GO" id="GO:0007595">
    <property type="term" value="P:lactation"/>
    <property type="evidence" value="ECO:0007669"/>
    <property type="project" value="UniProtKB-KW"/>
</dbReference>
<dbReference type="Gene3D" id="1.20.1250.10">
    <property type="match status" value="1"/>
</dbReference>
<feature type="signal peptide" evidence="12">
    <location>
        <begin position="1"/>
        <end position="31"/>
    </location>
</feature>
<dbReference type="GO" id="GO:0007565">
    <property type="term" value="P:female pregnancy"/>
    <property type="evidence" value="ECO:0007669"/>
    <property type="project" value="TreeGrafter"/>
</dbReference>
<evidence type="ECO:0000256" key="5">
    <source>
        <dbReference type="ARBA" id="ARBA00023157"/>
    </source>
</evidence>
<reference evidence="14" key="1">
    <citation type="submission" date="2025-08" db="UniProtKB">
        <authorList>
            <consortium name="RefSeq"/>
        </authorList>
    </citation>
    <scope>IDENTIFICATION</scope>
</reference>
<dbReference type="GO" id="GO:1902895">
    <property type="term" value="P:positive regulation of miRNA transcription"/>
    <property type="evidence" value="ECO:0007669"/>
    <property type="project" value="Ensembl"/>
</dbReference>
<evidence type="ECO:0000256" key="8">
    <source>
        <dbReference type="ARBA" id="ARBA00041065"/>
    </source>
</evidence>
<evidence type="ECO:0000313" key="13">
    <source>
        <dbReference type="Proteomes" id="UP000515126"/>
    </source>
</evidence>
<dbReference type="AlphaFoldDB" id="A0A6P5QZU3"/>
<evidence type="ECO:0000256" key="11">
    <source>
        <dbReference type="RuleBase" id="RU003618"/>
    </source>
</evidence>
<dbReference type="Proteomes" id="UP000515126">
    <property type="component" value="Chromosome 13"/>
</dbReference>
<keyword evidence="10" id="KW-0862">Zinc</keyword>
<dbReference type="GO" id="GO:1903489">
    <property type="term" value="P:positive regulation of lactation"/>
    <property type="evidence" value="ECO:0007669"/>
    <property type="project" value="TreeGrafter"/>
</dbReference>
<dbReference type="PANTHER" id="PTHR11417">
    <property type="entry name" value="SOMATOTROPIN,PROLACTIN"/>
    <property type="match status" value="1"/>
</dbReference>
<dbReference type="Pfam" id="PF00103">
    <property type="entry name" value="Hormone_1"/>
    <property type="match status" value="1"/>
</dbReference>
<dbReference type="GO" id="GO:0046872">
    <property type="term" value="F:metal ion binding"/>
    <property type="evidence" value="ECO:0007669"/>
    <property type="project" value="UniProtKB-KW"/>
</dbReference>
<keyword evidence="3" id="KW-0964">Secreted</keyword>
<keyword evidence="10" id="KW-0479">Metal-binding</keyword>
<proteinExistence type="inferred from homology"/>
<comment type="subunit">
    <text evidence="7">Interacts with PRLR.</text>
</comment>
<evidence type="ECO:0000256" key="9">
    <source>
        <dbReference type="ARBA" id="ARBA00043262"/>
    </source>
</evidence>
<dbReference type="KEGG" id="mcal:110308241"/>
<dbReference type="GO" id="GO:0031667">
    <property type="term" value="P:response to nutrient levels"/>
    <property type="evidence" value="ECO:0007669"/>
    <property type="project" value="TreeGrafter"/>
</dbReference>
<protein>
    <recommendedName>
        <fullName evidence="8">Prolactin</fullName>
    </recommendedName>
</protein>
<dbReference type="GO" id="GO:0005148">
    <property type="term" value="F:prolactin receptor binding"/>
    <property type="evidence" value="ECO:0007669"/>
    <property type="project" value="TreeGrafter"/>
</dbReference>
<dbReference type="InterPro" id="IPR018116">
    <property type="entry name" value="Somatotropin_CS"/>
</dbReference>
<evidence type="ECO:0000256" key="6">
    <source>
        <dbReference type="ARBA" id="ARBA00037239"/>
    </source>
</evidence>
<dbReference type="GeneID" id="110308241"/>
<dbReference type="GO" id="GO:0005179">
    <property type="term" value="F:hormone activity"/>
    <property type="evidence" value="ECO:0007669"/>
    <property type="project" value="UniProtKB-KW"/>
</dbReference>
<dbReference type="PROSITE" id="PS00338">
    <property type="entry name" value="SOMATOTROPIN_2"/>
    <property type="match status" value="1"/>
</dbReference>
<comment type="subcellular location">
    <subcellularLocation>
        <location evidence="1 11">Secreted</location>
    </subcellularLocation>
</comment>